<evidence type="ECO:0000313" key="2">
    <source>
        <dbReference type="EMBL" id="BAT13727.1"/>
    </source>
</evidence>
<sequence>MRCSSSSTETGSRPTPWASSSTSPTSPPGSTSGLAATRSWQRTAPTGSSRWLPLPTSSSSPTAAASFPASLRQLASLLPTRANTAKFRRTRGRPLESPPVEQSGERDDARRGRGRGCRRWRRRRVRLHLRSSPRPSSA</sequence>
<evidence type="ECO:0000256" key="1">
    <source>
        <dbReference type="SAM" id="MobiDB-lite"/>
    </source>
</evidence>
<feature type="compositionally biased region" description="Low complexity" evidence="1">
    <location>
        <begin position="48"/>
        <end position="65"/>
    </location>
</feature>
<proteinExistence type="predicted"/>
<gene>
    <name evidence="2" type="ordered locus">Os11g0310566</name>
    <name evidence="2" type="ORF">OSNPB_110310566</name>
</gene>
<dbReference type="AlphaFoldDB" id="A0A0P0Y1C9"/>
<reference evidence="2 3" key="3">
    <citation type="journal article" date="2013" name="Rice">
        <title>Improvement of the Oryza sativa Nipponbare reference genome using next generation sequence and optical map data.</title>
        <authorList>
            <person name="Kawahara Y."/>
            <person name="de la Bastide M."/>
            <person name="Hamilton J.P."/>
            <person name="Kanamori H."/>
            <person name="McCombie W.R."/>
            <person name="Ouyang S."/>
            <person name="Schwartz D.C."/>
            <person name="Tanaka T."/>
            <person name="Wu J."/>
            <person name="Zhou S."/>
            <person name="Childs K.L."/>
            <person name="Davidson R.M."/>
            <person name="Lin H."/>
            <person name="Quesada-Ocampo L."/>
            <person name="Vaillancourt B."/>
            <person name="Sakai H."/>
            <person name="Lee S.S."/>
            <person name="Kim J."/>
            <person name="Numa H."/>
            <person name="Itoh T."/>
            <person name="Buell C.R."/>
            <person name="Matsumoto T."/>
        </authorList>
    </citation>
    <scope>NUCLEOTIDE SEQUENCE [LARGE SCALE GENOMIC DNA]</scope>
    <source>
        <strain evidence="3">cv. Nipponbare</strain>
    </source>
</reference>
<organism evidence="2 3">
    <name type="scientific">Oryza sativa subsp. japonica</name>
    <name type="common">Rice</name>
    <dbReference type="NCBI Taxonomy" id="39947"/>
    <lineage>
        <taxon>Eukaryota</taxon>
        <taxon>Viridiplantae</taxon>
        <taxon>Streptophyta</taxon>
        <taxon>Embryophyta</taxon>
        <taxon>Tracheophyta</taxon>
        <taxon>Spermatophyta</taxon>
        <taxon>Magnoliopsida</taxon>
        <taxon>Liliopsida</taxon>
        <taxon>Poales</taxon>
        <taxon>Poaceae</taxon>
        <taxon>BOP clade</taxon>
        <taxon>Oryzoideae</taxon>
        <taxon>Oryzeae</taxon>
        <taxon>Oryzinae</taxon>
        <taxon>Oryza</taxon>
        <taxon>Oryza sativa</taxon>
    </lineage>
</organism>
<reference evidence="2 3" key="2">
    <citation type="journal article" date="2013" name="Plant Cell Physiol.">
        <title>Rice Annotation Project Database (RAP-DB): an integrative and interactive database for rice genomics.</title>
        <authorList>
            <person name="Sakai H."/>
            <person name="Lee S.S."/>
            <person name="Tanaka T."/>
            <person name="Numa H."/>
            <person name="Kim J."/>
            <person name="Kawahara Y."/>
            <person name="Wakimoto H."/>
            <person name="Yang C.C."/>
            <person name="Iwamoto M."/>
            <person name="Abe T."/>
            <person name="Yamada Y."/>
            <person name="Muto A."/>
            <person name="Inokuchi H."/>
            <person name="Ikemura T."/>
            <person name="Matsumoto T."/>
            <person name="Sasaki T."/>
            <person name="Itoh T."/>
        </authorList>
    </citation>
    <scope>NUCLEOTIDE SEQUENCE [LARGE SCALE GENOMIC DNA]</scope>
    <source>
        <strain evidence="3">cv. Nipponbare</strain>
    </source>
</reference>
<dbReference type="PaxDb" id="39947-A0A0P0Y1C9"/>
<feature type="compositionally biased region" description="Polar residues" evidence="1">
    <location>
        <begin position="38"/>
        <end position="47"/>
    </location>
</feature>
<feature type="compositionally biased region" description="Low complexity" evidence="1">
    <location>
        <begin position="12"/>
        <end position="32"/>
    </location>
</feature>
<name>A0A0P0Y1C9_ORYSJ</name>
<evidence type="ECO:0000313" key="3">
    <source>
        <dbReference type="Proteomes" id="UP000059680"/>
    </source>
</evidence>
<reference evidence="3" key="1">
    <citation type="journal article" date="2005" name="Nature">
        <title>The map-based sequence of the rice genome.</title>
        <authorList>
            <consortium name="International rice genome sequencing project (IRGSP)"/>
            <person name="Matsumoto T."/>
            <person name="Wu J."/>
            <person name="Kanamori H."/>
            <person name="Katayose Y."/>
            <person name="Fujisawa M."/>
            <person name="Namiki N."/>
            <person name="Mizuno H."/>
            <person name="Yamamoto K."/>
            <person name="Antonio B.A."/>
            <person name="Baba T."/>
            <person name="Sakata K."/>
            <person name="Nagamura Y."/>
            <person name="Aoki H."/>
            <person name="Arikawa K."/>
            <person name="Arita K."/>
            <person name="Bito T."/>
            <person name="Chiden Y."/>
            <person name="Fujitsuka N."/>
            <person name="Fukunaka R."/>
            <person name="Hamada M."/>
            <person name="Harada C."/>
            <person name="Hayashi A."/>
            <person name="Hijishita S."/>
            <person name="Honda M."/>
            <person name="Hosokawa S."/>
            <person name="Ichikawa Y."/>
            <person name="Idonuma A."/>
            <person name="Iijima M."/>
            <person name="Ikeda M."/>
            <person name="Ikeno M."/>
            <person name="Ito K."/>
            <person name="Ito S."/>
            <person name="Ito T."/>
            <person name="Ito Y."/>
            <person name="Ito Y."/>
            <person name="Iwabuchi A."/>
            <person name="Kamiya K."/>
            <person name="Karasawa W."/>
            <person name="Kurita K."/>
            <person name="Katagiri S."/>
            <person name="Kikuta A."/>
            <person name="Kobayashi H."/>
            <person name="Kobayashi N."/>
            <person name="Machita K."/>
            <person name="Maehara T."/>
            <person name="Masukawa M."/>
            <person name="Mizubayashi T."/>
            <person name="Mukai Y."/>
            <person name="Nagasaki H."/>
            <person name="Nagata Y."/>
            <person name="Naito S."/>
            <person name="Nakashima M."/>
            <person name="Nakama Y."/>
            <person name="Nakamichi Y."/>
            <person name="Nakamura M."/>
            <person name="Meguro A."/>
            <person name="Negishi M."/>
            <person name="Ohta I."/>
            <person name="Ohta T."/>
            <person name="Okamoto M."/>
            <person name="Ono N."/>
            <person name="Saji S."/>
            <person name="Sakaguchi M."/>
            <person name="Sakai K."/>
            <person name="Shibata M."/>
            <person name="Shimokawa T."/>
            <person name="Song J."/>
            <person name="Takazaki Y."/>
            <person name="Terasawa K."/>
            <person name="Tsugane M."/>
            <person name="Tsuji K."/>
            <person name="Ueda S."/>
            <person name="Waki K."/>
            <person name="Yamagata H."/>
            <person name="Yamamoto M."/>
            <person name="Yamamoto S."/>
            <person name="Yamane H."/>
            <person name="Yoshiki S."/>
            <person name="Yoshihara R."/>
            <person name="Yukawa K."/>
            <person name="Zhong H."/>
            <person name="Yano M."/>
            <person name="Yuan Q."/>
            <person name="Ouyang S."/>
            <person name="Liu J."/>
            <person name="Jones K.M."/>
            <person name="Gansberger K."/>
            <person name="Moffat K."/>
            <person name="Hill J."/>
            <person name="Bera J."/>
            <person name="Fadrosh D."/>
            <person name="Jin S."/>
            <person name="Johri S."/>
            <person name="Kim M."/>
            <person name="Overton L."/>
            <person name="Reardon M."/>
            <person name="Tsitrin T."/>
            <person name="Vuong H."/>
            <person name="Weaver B."/>
            <person name="Ciecko A."/>
            <person name="Tallon L."/>
            <person name="Jackson J."/>
            <person name="Pai G."/>
            <person name="Aken S.V."/>
            <person name="Utterback T."/>
            <person name="Reidmuller S."/>
            <person name="Feldblyum T."/>
            <person name="Hsiao J."/>
            <person name="Zismann V."/>
            <person name="Iobst S."/>
            <person name="de Vazeille A.R."/>
            <person name="Buell C.R."/>
            <person name="Ying K."/>
            <person name="Li Y."/>
            <person name="Lu T."/>
            <person name="Huang Y."/>
            <person name="Zhao Q."/>
            <person name="Feng Q."/>
            <person name="Zhang L."/>
            <person name="Zhu J."/>
            <person name="Weng Q."/>
            <person name="Mu J."/>
            <person name="Lu Y."/>
            <person name="Fan D."/>
            <person name="Liu Y."/>
            <person name="Guan J."/>
            <person name="Zhang Y."/>
            <person name="Yu S."/>
            <person name="Liu X."/>
            <person name="Zhang Y."/>
            <person name="Hong G."/>
            <person name="Han B."/>
            <person name="Choisne N."/>
            <person name="Demange N."/>
            <person name="Orjeda G."/>
            <person name="Samain S."/>
            <person name="Cattolico L."/>
            <person name="Pelletier E."/>
            <person name="Couloux A."/>
            <person name="Segurens B."/>
            <person name="Wincker P."/>
            <person name="D'Hont A."/>
            <person name="Scarpelli C."/>
            <person name="Weissenbach J."/>
            <person name="Salanoubat M."/>
            <person name="Quetier F."/>
            <person name="Yu Y."/>
            <person name="Kim H.R."/>
            <person name="Rambo T."/>
            <person name="Currie J."/>
            <person name="Collura K."/>
            <person name="Luo M."/>
            <person name="Yang T."/>
            <person name="Ammiraju J.S.S."/>
            <person name="Engler F."/>
            <person name="Soderlund C."/>
            <person name="Wing R.A."/>
            <person name="Palmer L.E."/>
            <person name="de la Bastide M."/>
            <person name="Spiegel L."/>
            <person name="Nascimento L."/>
            <person name="Zutavern T."/>
            <person name="O'Shaughnessy A."/>
            <person name="Dike S."/>
            <person name="Dedhia N."/>
            <person name="Preston R."/>
            <person name="Balija V."/>
            <person name="McCombie W.R."/>
            <person name="Chow T."/>
            <person name="Chen H."/>
            <person name="Chung M."/>
            <person name="Chen C."/>
            <person name="Shaw J."/>
            <person name="Wu H."/>
            <person name="Hsiao K."/>
            <person name="Chao Y."/>
            <person name="Chu M."/>
            <person name="Cheng C."/>
            <person name="Hour A."/>
            <person name="Lee P."/>
            <person name="Lin S."/>
            <person name="Lin Y."/>
            <person name="Liou J."/>
            <person name="Liu S."/>
            <person name="Hsing Y."/>
            <person name="Raghuvanshi S."/>
            <person name="Mohanty A."/>
            <person name="Bharti A.K."/>
            <person name="Gaur A."/>
            <person name="Gupta V."/>
            <person name="Kumar D."/>
            <person name="Ravi V."/>
            <person name="Vij S."/>
            <person name="Kapur A."/>
            <person name="Khurana P."/>
            <person name="Khurana P."/>
            <person name="Khurana J.P."/>
            <person name="Tyagi A.K."/>
            <person name="Gaikwad K."/>
            <person name="Singh A."/>
            <person name="Dalal V."/>
            <person name="Srivastava S."/>
            <person name="Dixit A."/>
            <person name="Pal A.K."/>
            <person name="Ghazi I.A."/>
            <person name="Yadav M."/>
            <person name="Pandit A."/>
            <person name="Bhargava A."/>
            <person name="Sureshbabu K."/>
            <person name="Batra K."/>
            <person name="Sharma T.R."/>
            <person name="Mohapatra T."/>
            <person name="Singh N.K."/>
            <person name="Messing J."/>
            <person name="Nelson A.B."/>
            <person name="Fuks G."/>
            <person name="Kavchok S."/>
            <person name="Keizer G."/>
            <person name="Linton E."/>
            <person name="Llaca V."/>
            <person name="Song R."/>
            <person name="Tanyolac B."/>
            <person name="Young S."/>
            <person name="Ho-Il K."/>
            <person name="Hahn J.H."/>
            <person name="Sangsakoo G."/>
            <person name="Vanavichit A."/>
            <person name="de Mattos Luiz.A.T."/>
            <person name="Zimmer P.D."/>
            <person name="Malone G."/>
            <person name="Dellagostin O."/>
            <person name="de Oliveira A.C."/>
            <person name="Bevan M."/>
            <person name="Bancroft I."/>
            <person name="Minx P."/>
            <person name="Cordum H."/>
            <person name="Wilson R."/>
            <person name="Cheng Z."/>
            <person name="Jin W."/>
            <person name="Jiang J."/>
            <person name="Leong S.A."/>
            <person name="Iwama H."/>
            <person name="Gojobori T."/>
            <person name="Itoh T."/>
            <person name="Niimura Y."/>
            <person name="Fujii Y."/>
            <person name="Habara T."/>
            <person name="Sakai H."/>
            <person name="Sato Y."/>
            <person name="Wilson G."/>
            <person name="Kumar K."/>
            <person name="McCouch S."/>
            <person name="Juretic N."/>
            <person name="Hoen D."/>
            <person name="Wright S."/>
            <person name="Bruskiewich R."/>
            <person name="Bureau T."/>
            <person name="Miyao A."/>
            <person name="Hirochika H."/>
            <person name="Nishikawa T."/>
            <person name="Kadowaki K."/>
            <person name="Sugiura M."/>
            <person name="Burr B."/>
            <person name="Sasaki T."/>
        </authorList>
    </citation>
    <scope>NUCLEOTIDE SEQUENCE [LARGE SCALE GENOMIC DNA]</scope>
    <source>
        <strain evidence="3">cv. Nipponbare</strain>
    </source>
</reference>
<feature type="region of interest" description="Disordered" evidence="1">
    <location>
        <begin position="1"/>
        <end position="65"/>
    </location>
</feature>
<dbReference type="InParanoid" id="A0A0P0Y1C9"/>
<dbReference type="EMBL" id="AP014967">
    <property type="protein sequence ID" value="BAT13727.1"/>
    <property type="molecule type" value="Genomic_DNA"/>
</dbReference>
<accession>A0A0P0Y1C9</accession>
<dbReference type="Proteomes" id="UP000059680">
    <property type="component" value="Chromosome 11"/>
</dbReference>
<dbReference type="SMR" id="A0A0P0Y1C9"/>
<feature type="region of interest" description="Disordered" evidence="1">
    <location>
        <begin position="78"/>
        <end position="119"/>
    </location>
</feature>
<protein>
    <submittedName>
        <fullName evidence="2">Os11g0310566 protein</fullName>
    </submittedName>
</protein>
<feature type="compositionally biased region" description="Polar residues" evidence="1">
    <location>
        <begin position="1"/>
        <end position="11"/>
    </location>
</feature>
<keyword evidence="3" id="KW-1185">Reference proteome</keyword>